<gene>
    <name evidence="1" type="ORF">SDC9_67622</name>
</gene>
<comment type="caution">
    <text evidence="1">The sequence shown here is derived from an EMBL/GenBank/DDBJ whole genome shotgun (WGS) entry which is preliminary data.</text>
</comment>
<proteinExistence type="predicted"/>
<protein>
    <submittedName>
        <fullName evidence="1">Uncharacterized protein</fullName>
    </submittedName>
</protein>
<reference evidence="1" key="1">
    <citation type="submission" date="2019-08" db="EMBL/GenBank/DDBJ databases">
        <authorList>
            <person name="Kucharzyk K."/>
            <person name="Murdoch R.W."/>
            <person name="Higgins S."/>
            <person name="Loffler F."/>
        </authorList>
    </citation>
    <scope>NUCLEOTIDE SEQUENCE</scope>
</reference>
<evidence type="ECO:0000313" key="1">
    <source>
        <dbReference type="EMBL" id="MPM21179.1"/>
    </source>
</evidence>
<name>A0A644XYK1_9ZZZZ</name>
<dbReference type="AlphaFoldDB" id="A0A644XYK1"/>
<organism evidence="1">
    <name type="scientific">bioreactor metagenome</name>
    <dbReference type="NCBI Taxonomy" id="1076179"/>
    <lineage>
        <taxon>unclassified sequences</taxon>
        <taxon>metagenomes</taxon>
        <taxon>ecological metagenomes</taxon>
    </lineage>
</organism>
<accession>A0A644XYK1</accession>
<dbReference type="EMBL" id="VSSQ01003538">
    <property type="protein sequence ID" value="MPM21179.1"/>
    <property type="molecule type" value="Genomic_DNA"/>
</dbReference>
<sequence>MALFLQGNKTEKGFLETTVRVLLIFYTANSVPQHFTKFKTGIGEALVCRAGVEGKGRFMILIHTFAMVIQAAKRILCVLVILIRRQGEPIRRLQIVLLCAKSGGIHFADTVLGVLPRFFFLGSMENSKGLFVPAVCFIGVRFAAKTIRRHSAQVT</sequence>